<organism evidence="2 3">
    <name type="scientific">Agaribacter flavus</name>
    <dbReference type="NCBI Taxonomy" id="1902781"/>
    <lineage>
        <taxon>Bacteria</taxon>
        <taxon>Pseudomonadati</taxon>
        <taxon>Pseudomonadota</taxon>
        <taxon>Gammaproteobacteria</taxon>
        <taxon>Alteromonadales</taxon>
        <taxon>Alteromonadaceae</taxon>
        <taxon>Agaribacter</taxon>
    </lineage>
</organism>
<evidence type="ECO:0000313" key="3">
    <source>
        <dbReference type="Proteomes" id="UP001595478"/>
    </source>
</evidence>
<protein>
    <submittedName>
        <fullName evidence="2">Alpha/beta fold hydrolase</fullName>
    </submittedName>
</protein>
<proteinExistence type="predicted"/>
<dbReference type="InterPro" id="IPR000639">
    <property type="entry name" value="Epox_hydrolase-like"/>
</dbReference>
<evidence type="ECO:0000313" key="2">
    <source>
        <dbReference type="EMBL" id="MFC3123189.1"/>
    </source>
</evidence>
<dbReference type="GO" id="GO:0016787">
    <property type="term" value="F:hydrolase activity"/>
    <property type="evidence" value="ECO:0007669"/>
    <property type="project" value="UniProtKB-KW"/>
</dbReference>
<dbReference type="Proteomes" id="UP001595478">
    <property type="component" value="Unassembled WGS sequence"/>
</dbReference>
<dbReference type="PANTHER" id="PTHR43798">
    <property type="entry name" value="MONOACYLGLYCEROL LIPASE"/>
    <property type="match status" value="1"/>
</dbReference>
<name>A0ABV7FV20_9ALTE</name>
<keyword evidence="2" id="KW-0378">Hydrolase</keyword>
<gene>
    <name evidence="2" type="ORF">ACFOHL_16320</name>
</gene>
<dbReference type="PRINTS" id="PR00111">
    <property type="entry name" value="ABHYDROLASE"/>
</dbReference>
<dbReference type="RefSeq" id="WP_376921303.1">
    <property type="nucleotide sequence ID" value="NZ_JBHRSW010000047.1"/>
</dbReference>
<dbReference type="PANTHER" id="PTHR43798:SF33">
    <property type="entry name" value="HYDROLASE, PUTATIVE (AFU_ORTHOLOGUE AFUA_2G14860)-RELATED"/>
    <property type="match status" value="1"/>
</dbReference>
<dbReference type="SUPFAM" id="SSF53474">
    <property type="entry name" value="alpha/beta-Hydrolases"/>
    <property type="match status" value="1"/>
</dbReference>
<feature type="domain" description="AB hydrolase-1" evidence="1">
    <location>
        <begin position="26"/>
        <end position="276"/>
    </location>
</feature>
<dbReference type="EMBL" id="JBHRSW010000047">
    <property type="protein sequence ID" value="MFC3123189.1"/>
    <property type="molecule type" value="Genomic_DNA"/>
</dbReference>
<comment type="caution">
    <text evidence="2">The sequence shown here is derived from an EMBL/GenBank/DDBJ whole genome shotgun (WGS) entry which is preliminary data.</text>
</comment>
<accession>A0ABV7FV20</accession>
<dbReference type="PRINTS" id="PR00412">
    <property type="entry name" value="EPOXHYDRLASE"/>
</dbReference>
<dbReference type="InterPro" id="IPR029058">
    <property type="entry name" value="AB_hydrolase_fold"/>
</dbReference>
<dbReference type="Pfam" id="PF00561">
    <property type="entry name" value="Abhydrolase_1"/>
    <property type="match status" value="1"/>
</dbReference>
<keyword evidence="3" id="KW-1185">Reference proteome</keyword>
<dbReference type="Gene3D" id="3.40.50.1820">
    <property type="entry name" value="alpha/beta hydrolase"/>
    <property type="match status" value="1"/>
</dbReference>
<evidence type="ECO:0000259" key="1">
    <source>
        <dbReference type="Pfam" id="PF00561"/>
    </source>
</evidence>
<dbReference type="InterPro" id="IPR050266">
    <property type="entry name" value="AB_hydrolase_sf"/>
</dbReference>
<dbReference type="InterPro" id="IPR000073">
    <property type="entry name" value="AB_hydrolase_1"/>
</dbReference>
<reference evidence="3" key="1">
    <citation type="journal article" date="2019" name="Int. J. Syst. Evol. Microbiol.">
        <title>The Global Catalogue of Microorganisms (GCM) 10K type strain sequencing project: providing services to taxonomists for standard genome sequencing and annotation.</title>
        <authorList>
            <consortium name="The Broad Institute Genomics Platform"/>
            <consortium name="The Broad Institute Genome Sequencing Center for Infectious Disease"/>
            <person name="Wu L."/>
            <person name="Ma J."/>
        </authorList>
    </citation>
    <scope>NUCLEOTIDE SEQUENCE [LARGE SCALE GENOMIC DNA]</scope>
    <source>
        <strain evidence="3">KCTC 52473</strain>
    </source>
</reference>
<sequence>MFSKYQIGQKRVNGVTIHYRMGGAGPALLLLHGHPQNHVMWHKVADELADNFTVVAADLRGYGDSDKPLGDKNGTSYTKREMAKDQCQLMAALGFSSFHILAHDRGARVAHRLAMDFPESVNKLILLDIAPTLAMYRQTNEQFARAYWHWFFLVRPAPLPETLLEADPENYLHSVMGARSAGMQPFTQQALAEYLRCLRLPGTARGICEDYRASAGMDLQHDQDDITANNKITCPLLILWGEEGTVGKCFNPLAEWQKLALHAKGQALPSGHYIAEEIPSVLLEHVYAFLKPELPLNNGNYHVDA</sequence>